<keyword evidence="6 9" id="KW-0804">Transcription</keyword>
<dbReference type="PANTHER" id="PTHR10102">
    <property type="entry name" value="DNA-DIRECTED RNA POLYMERASE, MITOCHONDRIAL"/>
    <property type="match status" value="1"/>
</dbReference>
<comment type="function">
    <text evidence="9">DNA-dependent RNA polymerase catalyzes the transcription of DNA into RNA using the four ribonucleoside triphosphates as substrates.</text>
</comment>
<feature type="domain" description="DNA-directed RNA polymerase N-terminal" evidence="10">
    <location>
        <begin position="1"/>
        <end position="293"/>
    </location>
</feature>
<dbReference type="GO" id="GO:0003899">
    <property type="term" value="F:DNA-directed RNA polymerase activity"/>
    <property type="evidence" value="ECO:0007669"/>
    <property type="project" value="UniProtKB-EC"/>
</dbReference>
<evidence type="ECO:0000256" key="8">
    <source>
        <dbReference type="ARBA" id="ARBA00048552"/>
    </source>
</evidence>
<sequence length="828" mass="94393">MNQAKLEKEMRESGIERARAMIERNEEKGRAETNPYAQALYRRYLLPLAEAIRTAAAGSGKPGRRKAHVSLIEGLDGAVAASITVREVLNKLLAQESHTDAKSIARNIGVTVQREMALQVMNVEQPELLWDVQHDLDRRHSKNARHRFNAVAGAARNAGVEMLSWGPVERETLGLFLLEELRNTGMIEIEPHTETKFKKVNTVFIAYLSDDARMLIGNIKEAVELSMPYALPFIEQPKDWIAFNDGGYHTMEMRTSAPYCLQYRRADRQTVSMYKEYPTYTAKLRSGLNALQSVRWAINGDMLDLIEDISQRIDTDEILMQAEVPKPPRPHWLTEEMTKDTMNPEQLTEFTQWKRELAEWYTECKLRFTKWGRFGTAMRVARKFREFPVIHFMYQADFRGRVYAITTGVSPQGSDLQKALIHFADGKPLDTPQAVAWFKRNIANKFGIDKVPHAEQEKWVEENDELLMAIGTEPVRHREWMDADCPLQFLAACREYAAYRRDGAGFVSRLPIGLDGSCNGLQHFSAMLRDSVGGAATNLLDGDRPNDIYAQVAEVVGRLLDEESAKPVPVWNSEEDQKRQAREREYLALWIQHGVNRSLVKRSVMTLPYGSTRFSCADFIVADYLRMGKAPEFKREQYSHAASYLSHFVWRAIGQVVIAAREAMDYLQKSAQVLIKSPLQQIEWFTPTGFKVRQVYQEADIVTINSILLGGVRIRVGATSDRADINGHKNGLSPNFVHSMDAAHMCLTTLAAKAEGIESLAMIHDDYGTHAADTERLYNIIREQFVSMYEQNDPLELFKEMYSELLQDTPSKGDLDLREVLRSKFFFT</sequence>
<evidence type="ECO:0000256" key="3">
    <source>
        <dbReference type="ARBA" id="ARBA00022478"/>
    </source>
</evidence>
<dbReference type="GO" id="GO:0006351">
    <property type="term" value="P:DNA-templated transcription"/>
    <property type="evidence" value="ECO:0007669"/>
    <property type="project" value="InterPro"/>
</dbReference>
<protein>
    <recommendedName>
        <fullName evidence="2 9">DNA-directed RNA polymerase</fullName>
        <ecNumber evidence="2 9">2.7.7.6</ecNumber>
    </recommendedName>
</protein>
<evidence type="ECO:0000256" key="5">
    <source>
        <dbReference type="ARBA" id="ARBA00022695"/>
    </source>
</evidence>
<reference evidence="11 12" key="1">
    <citation type="journal article" date="2013" name="BMC Genomics">
        <title>Genomic characterization of JG068, a novel virulent podovirus active against Burkholderia cenocepacia.</title>
        <authorList>
            <person name="Lynch K.H."/>
            <person name="Abdu A.H."/>
            <person name="Schobert M."/>
            <person name="Dennis J.J."/>
        </authorList>
    </citation>
    <scope>NUCLEOTIDE SEQUENCE [LARGE SCALE GENOMIC DNA]</scope>
</reference>
<dbReference type="GO" id="GO:0003677">
    <property type="term" value="F:DNA binding"/>
    <property type="evidence" value="ECO:0007669"/>
    <property type="project" value="InterPro"/>
</dbReference>
<dbReference type="Proteomes" id="UP000016892">
    <property type="component" value="Segment"/>
</dbReference>
<organism evidence="11 12">
    <name type="scientific">Burkholderia phage JG068</name>
    <dbReference type="NCBI Taxonomy" id="1401297"/>
    <lineage>
        <taxon>Viruses</taxon>
        <taxon>Duplodnaviria</taxon>
        <taxon>Heunggongvirae</taxon>
        <taxon>Uroviricota</taxon>
        <taxon>Caudoviricetes</taxon>
        <taxon>Autographivirales</taxon>
        <taxon>Autonotataviridae</taxon>
        <taxon>Mguuvirus</taxon>
        <taxon>Mguuvirus JG068</taxon>
    </lineage>
</organism>
<evidence type="ECO:0000256" key="9">
    <source>
        <dbReference type="RuleBase" id="RU003805"/>
    </source>
</evidence>
<keyword evidence="7" id="KW-1195">Viral transcription</keyword>
<dbReference type="EC" id="2.7.7.6" evidence="2 9"/>
<proteinExistence type="inferred from homology"/>
<comment type="catalytic activity">
    <reaction evidence="8 9">
        <text>RNA(n) + a ribonucleoside 5'-triphosphate = RNA(n+1) + diphosphate</text>
        <dbReference type="Rhea" id="RHEA:21248"/>
        <dbReference type="Rhea" id="RHEA-COMP:14527"/>
        <dbReference type="Rhea" id="RHEA-COMP:17342"/>
        <dbReference type="ChEBI" id="CHEBI:33019"/>
        <dbReference type="ChEBI" id="CHEBI:61557"/>
        <dbReference type="ChEBI" id="CHEBI:140395"/>
        <dbReference type="EC" id="2.7.7.6"/>
    </reaction>
</comment>
<name>U3PFP4_9CAUD</name>
<dbReference type="PANTHER" id="PTHR10102:SF0">
    <property type="entry name" value="DNA-DIRECTED RNA POLYMERASE, MITOCHONDRIAL"/>
    <property type="match status" value="1"/>
</dbReference>
<dbReference type="InterPro" id="IPR037159">
    <property type="entry name" value="RNA_POL_N_sf"/>
</dbReference>
<dbReference type="InterPro" id="IPR029262">
    <property type="entry name" value="RPOL_N"/>
</dbReference>
<dbReference type="EMBL" id="KC853746">
    <property type="protein sequence ID" value="AGW43609.1"/>
    <property type="molecule type" value="Genomic_DNA"/>
</dbReference>
<dbReference type="GO" id="GO:0000428">
    <property type="term" value="C:DNA-directed RNA polymerase complex"/>
    <property type="evidence" value="ECO:0007669"/>
    <property type="project" value="UniProtKB-KW"/>
</dbReference>
<dbReference type="GeneID" id="17699705"/>
<dbReference type="KEGG" id="vg:17699705"/>
<evidence type="ECO:0000256" key="2">
    <source>
        <dbReference type="ARBA" id="ARBA00012418"/>
    </source>
</evidence>
<dbReference type="RefSeq" id="YP_008853866.1">
    <property type="nucleotide sequence ID" value="NC_022916.1"/>
</dbReference>
<evidence type="ECO:0000259" key="10">
    <source>
        <dbReference type="SMART" id="SM01311"/>
    </source>
</evidence>
<dbReference type="Gene3D" id="1.10.287.280">
    <property type="match status" value="1"/>
</dbReference>
<dbReference type="GO" id="GO:0019083">
    <property type="term" value="P:viral transcription"/>
    <property type="evidence" value="ECO:0007669"/>
    <property type="project" value="UniProtKB-KW"/>
</dbReference>
<dbReference type="Gene3D" id="1.10.1320.10">
    <property type="entry name" value="DNA-directed RNA polymerase, N-terminal domain"/>
    <property type="match status" value="1"/>
</dbReference>
<keyword evidence="3 9" id="KW-0240">DNA-directed RNA polymerase</keyword>
<keyword evidence="5 9" id="KW-0548">Nucleotidyltransferase</keyword>
<evidence type="ECO:0000313" key="12">
    <source>
        <dbReference type="Proteomes" id="UP000016892"/>
    </source>
</evidence>
<dbReference type="PROSITE" id="PS00900">
    <property type="entry name" value="RNA_POL_PHAGE_1"/>
    <property type="match status" value="1"/>
</dbReference>
<dbReference type="Gene3D" id="1.10.150.20">
    <property type="entry name" value="5' to 3' exonuclease, C-terminal subdomain"/>
    <property type="match status" value="1"/>
</dbReference>
<dbReference type="Pfam" id="PF00940">
    <property type="entry name" value="RNA_pol"/>
    <property type="match status" value="1"/>
</dbReference>
<keyword evidence="4 9" id="KW-0808">Transferase</keyword>
<evidence type="ECO:0000256" key="4">
    <source>
        <dbReference type="ARBA" id="ARBA00022679"/>
    </source>
</evidence>
<dbReference type="InterPro" id="IPR046950">
    <property type="entry name" value="DNA-dir_Rpol_C_phage-type"/>
</dbReference>
<evidence type="ECO:0000313" key="11">
    <source>
        <dbReference type="EMBL" id="AGW43609.1"/>
    </source>
</evidence>
<dbReference type="InterPro" id="IPR043502">
    <property type="entry name" value="DNA/RNA_pol_sf"/>
</dbReference>
<gene>
    <name evidence="11" type="ORF">JG068_027</name>
</gene>
<dbReference type="InterPro" id="IPR002092">
    <property type="entry name" value="DNA-dir_Rpol_phage-type"/>
</dbReference>
<keyword evidence="12" id="KW-1185">Reference proteome</keyword>
<evidence type="ECO:0000256" key="1">
    <source>
        <dbReference type="ARBA" id="ARBA00009493"/>
    </source>
</evidence>
<evidence type="ECO:0000256" key="6">
    <source>
        <dbReference type="ARBA" id="ARBA00023163"/>
    </source>
</evidence>
<comment type="similarity">
    <text evidence="1 9">Belongs to the phage and mitochondrial RNA polymerase family.</text>
</comment>
<dbReference type="OrthoDB" id="309at10239"/>
<dbReference type="SMART" id="SM01311">
    <property type="entry name" value="RPOL_N"/>
    <property type="match status" value="1"/>
</dbReference>
<dbReference type="Pfam" id="PF14700">
    <property type="entry name" value="RPOL_N"/>
    <property type="match status" value="1"/>
</dbReference>
<dbReference type="PROSITE" id="PS00489">
    <property type="entry name" value="RNA_POL_PHAGE_2"/>
    <property type="match status" value="1"/>
</dbReference>
<evidence type="ECO:0000256" key="7">
    <source>
        <dbReference type="ARBA" id="ARBA00023314"/>
    </source>
</evidence>
<accession>U3PFP4</accession>
<dbReference type="SUPFAM" id="SSF56672">
    <property type="entry name" value="DNA/RNA polymerases"/>
    <property type="match status" value="1"/>
</dbReference>